<protein>
    <submittedName>
        <fullName evidence="4">Transcriptional regulator</fullName>
    </submittedName>
</protein>
<dbReference type="Pfam" id="PF00440">
    <property type="entry name" value="TetR_N"/>
    <property type="match status" value="1"/>
</dbReference>
<reference evidence="4 5" key="1">
    <citation type="submission" date="2014-06" db="EMBL/GenBank/DDBJ databases">
        <title>Helicobacter pullorum isolates in fresh chicken meat - phenotypic and genotypic features.</title>
        <authorList>
            <person name="Borges V."/>
            <person name="Santos A."/>
            <person name="Correia C.B."/>
            <person name="Saraiva M."/>
            <person name="Menard A."/>
            <person name="Vieira L."/>
            <person name="Sampaio D.A."/>
            <person name="Gomes J.P."/>
            <person name="Oleastro M."/>
        </authorList>
    </citation>
    <scope>NUCLEOTIDE SEQUENCE [LARGE SCALE GENOMIC DNA]</scope>
    <source>
        <strain evidence="4 5">229334/12</strain>
    </source>
</reference>
<dbReference type="InterPro" id="IPR001647">
    <property type="entry name" value="HTH_TetR"/>
</dbReference>
<dbReference type="Pfam" id="PF14246">
    <property type="entry name" value="TetR_C_7"/>
    <property type="match status" value="1"/>
</dbReference>
<dbReference type="RefSeq" id="WP_054197718.1">
    <property type="nucleotide sequence ID" value="NZ_JNOC01000017.1"/>
</dbReference>
<dbReference type="EMBL" id="JNOC01000017">
    <property type="protein sequence ID" value="KPH56098.1"/>
    <property type="molecule type" value="Genomic_DNA"/>
</dbReference>
<dbReference type="Gene3D" id="1.10.357.10">
    <property type="entry name" value="Tetracycline Repressor, domain 2"/>
    <property type="match status" value="1"/>
</dbReference>
<gene>
    <name evidence="4" type="ORF">HPU229334_03380</name>
</gene>
<name>A0A0N0LTL7_9HELI</name>
<dbReference type="Gene3D" id="1.10.10.60">
    <property type="entry name" value="Homeodomain-like"/>
    <property type="match status" value="1"/>
</dbReference>
<dbReference type="InterPro" id="IPR009057">
    <property type="entry name" value="Homeodomain-like_sf"/>
</dbReference>
<dbReference type="Proteomes" id="UP000037997">
    <property type="component" value="Unassembled WGS sequence"/>
</dbReference>
<evidence type="ECO:0000313" key="4">
    <source>
        <dbReference type="EMBL" id="KPH56098.1"/>
    </source>
</evidence>
<evidence type="ECO:0000259" key="3">
    <source>
        <dbReference type="PROSITE" id="PS50977"/>
    </source>
</evidence>
<feature type="domain" description="HTH tetR-type" evidence="3">
    <location>
        <begin position="11"/>
        <end position="71"/>
    </location>
</feature>
<dbReference type="GO" id="GO:0003677">
    <property type="term" value="F:DNA binding"/>
    <property type="evidence" value="ECO:0007669"/>
    <property type="project" value="UniProtKB-UniRule"/>
</dbReference>
<feature type="DNA-binding region" description="H-T-H motif" evidence="2">
    <location>
        <begin position="34"/>
        <end position="53"/>
    </location>
</feature>
<sequence length="215" mass="25372">MKLEKLSKKNQEKYSKTLEIAYQFFLKYGYEKTNLQMIVKETKGSLATIYKIFGNKRNLFQEVIEQKNQDFFYSLEKIFTHAQSLELSLEDFIILIGKKLLNEIFTPDAIALNRLIFVEGYNNSELLDTFKVSCIDKTLFYFSKYLETYAKKEKINIDDMQETSRICVDLLISHHLLDSLLDSNYIPPSEEEIDKITKKATKIFLLYLNHNKEIQ</sequence>
<dbReference type="PATRIC" id="fig|35818.11.peg.667"/>
<proteinExistence type="predicted"/>
<evidence type="ECO:0000256" key="1">
    <source>
        <dbReference type="ARBA" id="ARBA00023125"/>
    </source>
</evidence>
<organism evidence="4 5">
    <name type="scientific">Helicobacter pullorum</name>
    <dbReference type="NCBI Taxonomy" id="35818"/>
    <lineage>
        <taxon>Bacteria</taxon>
        <taxon>Pseudomonadati</taxon>
        <taxon>Campylobacterota</taxon>
        <taxon>Epsilonproteobacteria</taxon>
        <taxon>Campylobacterales</taxon>
        <taxon>Helicobacteraceae</taxon>
        <taxon>Helicobacter</taxon>
    </lineage>
</organism>
<dbReference type="STRING" id="35818.HPU229336_08850"/>
<evidence type="ECO:0000256" key="2">
    <source>
        <dbReference type="PROSITE-ProRule" id="PRU00335"/>
    </source>
</evidence>
<dbReference type="AlphaFoldDB" id="A0A0N0LTL7"/>
<keyword evidence="1 2" id="KW-0238">DNA-binding</keyword>
<evidence type="ECO:0000313" key="5">
    <source>
        <dbReference type="Proteomes" id="UP000037997"/>
    </source>
</evidence>
<dbReference type="InterPro" id="IPR039536">
    <property type="entry name" value="TetR_C_Proteobacteria"/>
</dbReference>
<comment type="caution">
    <text evidence="4">The sequence shown here is derived from an EMBL/GenBank/DDBJ whole genome shotgun (WGS) entry which is preliminary data.</text>
</comment>
<dbReference type="SUPFAM" id="SSF46689">
    <property type="entry name" value="Homeodomain-like"/>
    <property type="match status" value="1"/>
</dbReference>
<dbReference type="PROSITE" id="PS50977">
    <property type="entry name" value="HTH_TETR_2"/>
    <property type="match status" value="1"/>
</dbReference>
<accession>A0A0N0LTL7</accession>